<dbReference type="InterPro" id="IPR021683">
    <property type="entry name" value="DUF3267"/>
</dbReference>
<keyword evidence="1" id="KW-1133">Transmembrane helix</keyword>
<reference evidence="2" key="1">
    <citation type="submission" date="2019-08" db="EMBL/GenBank/DDBJ databases">
        <authorList>
            <person name="Kucharzyk K."/>
            <person name="Murdoch R.W."/>
            <person name="Higgins S."/>
            <person name="Loffler F."/>
        </authorList>
    </citation>
    <scope>NUCLEOTIDE SEQUENCE</scope>
</reference>
<keyword evidence="1" id="KW-0472">Membrane</keyword>
<feature type="transmembrane region" description="Helical" evidence="1">
    <location>
        <begin position="49"/>
        <end position="71"/>
    </location>
</feature>
<dbReference type="Pfam" id="PF11667">
    <property type="entry name" value="DUF3267"/>
    <property type="match status" value="1"/>
</dbReference>
<dbReference type="AlphaFoldDB" id="A0A645B495"/>
<keyword evidence="1" id="KW-0812">Transmembrane</keyword>
<name>A0A645B495_9ZZZZ</name>
<organism evidence="2">
    <name type="scientific">bioreactor metagenome</name>
    <dbReference type="NCBI Taxonomy" id="1076179"/>
    <lineage>
        <taxon>unclassified sequences</taxon>
        <taxon>metagenomes</taxon>
        <taxon>ecological metagenomes</taxon>
    </lineage>
</organism>
<evidence type="ECO:0000313" key="2">
    <source>
        <dbReference type="EMBL" id="MPM60245.1"/>
    </source>
</evidence>
<proteinExistence type="predicted"/>
<protein>
    <recommendedName>
        <fullName evidence="3">Zincin peptidase</fullName>
    </recommendedName>
</protein>
<evidence type="ECO:0008006" key="3">
    <source>
        <dbReference type="Google" id="ProtNLM"/>
    </source>
</evidence>
<sequence length="122" mass="13450">MIGIVGYMVLHELIHGVFMKAFSGLKPRYGFTGLYAFAGSNALFDRTQYLIIAFAPVVILGIVIAVLTAAFYETAFWDLYIIQIVNLSGAAGDFYVGYLIARAGNDILVRDSGTDMTFYSRK</sequence>
<evidence type="ECO:0000256" key="1">
    <source>
        <dbReference type="SAM" id="Phobius"/>
    </source>
</evidence>
<gene>
    <name evidence="2" type="ORF">SDC9_107096</name>
</gene>
<dbReference type="EMBL" id="VSSQ01017703">
    <property type="protein sequence ID" value="MPM60245.1"/>
    <property type="molecule type" value="Genomic_DNA"/>
</dbReference>
<accession>A0A645B495</accession>
<comment type="caution">
    <text evidence="2">The sequence shown here is derived from an EMBL/GenBank/DDBJ whole genome shotgun (WGS) entry which is preliminary data.</text>
</comment>
<feature type="transmembrane region" description="Helical" evidence="1">
    <location>
        <begin position="77"/>
        <end position="101"/>
    </location>
</feature>